<dbReference type="GO" id="GO:0047657">
    <property type="term" value="F:alpha-1,3-glucan synthase activity"/>
    <property type="evidence" value="ECO:0007669"/>
    <property type="project" value="UniProtKB-EC"/>
</dbReference>
<reference evidence="3 4" key="1">
    <citation type="journal article" date="2013" name="J. Biotechnol.">
        <title>Establishment and interpretation of the genome sequence of the phytopathogenic fungus Rhizoctonia solani AG1-IB isolate 7/3/14.</title>
        <authorList>
            <person name="Wibberg D.W."/>
            <person name="Jelonek L.J."/>
            <person name="Rupp O.R."/>
            <person name="Hennig M.H."/>
            <person name="Eikmeyer F.E."/>
            <person name="Goesmann A.G."/>
            <person name="Hartmann A.H."/>
            <person name="Borriss R.B."/>
            <person name="Grosch R.G."/>
            <person name="Puehler A.P."/>
            <person name="Schlueter A.S."/>
        </authorList>
    </citation>
    <scope>NUCLEOTIDE SEQUENCE [LARGE SCALE GENOMIC DNA]</scope>
    <source>
        <strain evidence="4">AG1-IB / isolate 7/3/14</strain>
    </source>
</reference>
<evidence type="ECO:0000259" key="1">
    <source>
        <dbReference type="Pfam" id="PF26108"/>
    </source>
</evidence>
<evidence type="ECO:0000313" key="3">
    <source>
        <dbReference type="EMBL" id="CCO34588.1"/>
    </source>
</evidence>
<dbReference type="EMBL" id="CAOJ01013352">
    <property type="protein sequence ID" value="CCO34588.1"/>
    <property type="molecule type" value="Genomic_DNA"/>
</dbReference>
<dbReference type="Pfam" id="PF26108">
    <property type="entry name" value="GH_Mok13"/>
    <property type="match status" value="1"/>
</dbReference>
<protein>
    <submittedName>
        <fullName evidence="3">Alpha-1,3-glucan synthase</fullName>
        <ecNumber evidence="3">2.4.1.183</ecNumber>
    </submittedName>
</protein>
<organism evidence="3 4">
    <name type="scientific">Thanatephorus cucumeris (strain AG1-IB / isolate 7/3/14)</name>
    <name type="common">Lettuce bottom rot fungus</name>
    <name type="synonym">Rhizoctonia solani</name>
    <dbReference type="NCBI Taxonomy" id="1108050"/>
    <lineage>
        <taxon>Eukaryota</taxon>
        <taxon>Fungi</taxon>
        <taxon>Dikarya</taxon>
        <taxon>Basidiomycota</taxon>
        <taxon>Agaricomycotina</taxon>
        <taxon>Agaricomycetes</taxon>
        <taxon>Cantharellales</taxon>
        <taxon>Ceratobasidiaceae</taxon>
        <taxon>Rhizoctonia</taxon>
        <taxon>Rhizoctonia solani AG-1</taxon>
    </lineage>
</organism>
<name>M5C3R5_THACB</name>
<dbReference type="GO" id="GO:0009277">
    <property type="term" value="C:fungal-type cell wall"/>
    <property type="evidence" value="ECO:0007669"/>
    <property type="project" value="TreeGrafter"/>
</dbReference>
<dbReference type="GO" id="GO:0070600">
    <property type="term" value="P:fungal-type cell wall (1-&gt;3)-alpha-glucan biosynthetic process"/>
    <property type="evidence" value="ECO:0007669"/>
    <property type="project" value="TreeGrafter"/>
</dbReference>
<dbReference type="Gene3D" id="3.20.20.80">
    <property type="entry name" value="Glycosidases"/>
    <property type="match status" value="1"/>
</dbReference>
<dbReference type="PANTHER" id="PTHR47182:SF2">
    <property type="entry name" value="CELL WALL ALPHA-1,3-GLUCAN SYNTHASE AGS1"/>
    <property type="match status" value="1"/>
</dbReference>
<accession>M5C3R5</accession>
<dbReference type="Proteomes" id="UP000012065">
    <property type="component" value="Unassembled WGS sequence"/>
</dbReference>
<dbReference type="InterPro" id="IPR058655">
    <property type="entry name" value="Mok11-14/Ags1-like"/>
</dbReference>
<dbReference type="EC" id="2.4.1.183" evidence="3"/>
<dbReference type="SUPFAM" id="SSF51445">
    <property type="entry name" value="(Trans)glycosidases"/>
    <property type="match status" value="1"/>
</dbReference>
<proteinExistence type="predicted"/>
<keyword evidence="3" id="KW-0328">Glycosyltransferase</keyword>
<dbReference type="Pfam" id="PF26111">
    <property type="entry name" value="Ig_Mok13"/>
    <property type="match status" value="1"/>
</dbReference>
<evidence type="ECO:0000313" key="4">
    <source>
        <dbReference type="Proteomes" id="UP000012065"/>
    </source>
</evidence>
<dbReference type="InterPro" id="IPR058657">
    <property type="entry name" value="Mok11-13/Ags1-like_Ig"/>
</dbReference>
<sequence length="368" mass="41960">MDGNLQVAYDTTPNFFDVWTTMGKTNDFLNAETGEFDPRHMFGISNFDVFRWPSLVNGTQKQMLGTFINSLLMPGIPLLYYGEEQDFYLFDNGASNYLFGRQPMTSSQAWQRHGCYRLGSEQYFNMRLEKALIGCEDDWNSLDHFDPSAGSRRMMAHFHYLRKQYPVLTDGFRLLQNGNWTSYIQLPGSNRTQTEIGWWSVSRSPLPGLQANFNSTVNNIWMIFTNMNVTQTYAYDCNSDLWVSTPWVGGTTIRNLFYPFEIYNLDNSQSSFNGNGAAPWVGCLPGITLQPYSFKAFVPVANWVPPPAMLTRFTPGHDTRLHVESGDANATTIDISIEFNTEMVCTSVTNGITFTMSSSVLWKRYESD</sequence>
<gene>
    <name evidence="3" type="ORF">BN14_08692</name>
</gene>
<keyword evidence="3" id="KW-0808">Transferase</keyword>
<evidence type="ECO:0000259" key="2">
    <source>
        <dbReference type="Pfam" id="PF26111"/>
    </source>
</evidence>
<feature type="domain" description="Mok11-13/Ags1-like Ig-like beta-sandwich" evidence="2">
    <location>
        <begin position="306"/>
        <end position="359"/>
    </location>
</feature>
<dbReference type="PANTHER" id="PTHR47182">
    <property type="entry name" value="CELL WALL ALPHA-1,3-GLUCAN SYNTHASE AGS1-RELATED"/>
    <property type="match status" value="1"/>
</dbReference>
<dbReference type="HOGENOM" id="CLU_064146_0_0_1"/>
<dbReference type="InterPro" id="IPR058656">
    <property type="entry name" value="Mok11-13/Ags1-like_GH"/>
</dbReference>
<dbReference type="InterPro" id="IPR017853">
    <property type="entry name" value="GH"/>
</dbReference>
<dbReference type="AlphaFoldDB" id="M5C3R5"/>
<feature type="domain" description="Mok11-13/Ags1-like GH beta-sandwich" evidence="1">
    <location>
        <begin position="172"/>
        <end position="303"/>
    </location>
</feature>
<comment type="caution">
    <text evidence="3">The sequence shown here is derived from an EMBL/GenBank/DDBJ whole genome shotgun (WGS) entry which is preliminary data.</text>
</comment>